<evidence type="ECO:0000256" key="2">
    <source>
        <dbReference type="ARBA" id="ARBA00022553"/>
    </source>
</evidence>
<keyword evidence="10" id="KW-0732">Signal</keyword>
<dbReference type="InterPro" id="IPR017946">
    <property type="entry name" value="PLC-like_Pdiesterase_TIM-brl"/>
</dbReference>
<dbReference type="PANTHER" id="PTHR11596">
    <property type="entry name" value="ALKALINE PHOSPHATASE"/>
    <property type="match status" value="1"/>
</dbReference>
<evidence type="ECO:0000256" key="6">
    <source>
        <dbReference type="ARBA" id="ARBA00022842"/>
    </source>
</evidence>
<dbReference type="PANTHER" id="PTHR11596:SF5">
    <property type="entry name" value="ALKALINE PHOSPHATASE"/>
    <property type="match status" value="1"/>
</dbReference>
<dbReference type="Gene3D" id="3.40.720.10">
    <property type="entry name" value="Alkaline Phosphatase, subunit A"/>
    <property type="match status" value="1"/>
</dbReference>
<evidence type="ECO:0000256" key="8">
    <source>
        <dbReference type="PIRSR" id="PIRSR601952-2"/>
    </source>
</evidence>
<keyword evidence="4" id="KW-0378">Hydrolase</keyword>
<dbReference type="InterPro" id="IPR001952">
    <property type="entry name" value="Alkaline_phosphatase"/>
</dbReference>
<dbReference type="AlphaFoldDB" id="A0A512RM22"/>
<dbReference type="OrthoDB" id="9794455at2"/>
<comment type="cofactor">
    <cofactor evidence="8">
        <name>Zn(2+)</name>
        <dbReference type="ChEBI" id="CHEBI:29105"/>
    </cofactor>
    <text evidence="8">Binds 2 Zn(2+) ions.</text>
</comment>
<feature type="binding site" evidence="8">
    <location>
        <position position="494"/>
    </location>
    <ligand>
        <name>Zn(2+)</name>
        <dbReference type="ChEBI" id="CHEBI:29105"/>
        <label>2</label>
    </ligand>
</feature>
<feature type="binding site" evidence="8">
    <location>
        <position position="537"/>
    </location>
    <ligand>
        <name>Zn(2+)</name>
        <dbReference type="ChEBI" id="CHEBI:29105"/>
        <label>2</label>
    </ligand>
</feature>
<dbReference type="SMART" id="SM00098">
    <property type="entry name" value="alkPPc"/>
    <property type="match status" value="1"/>
</dbReference>
<evidence type="ECO:0000313" key="12">
    <source>
        <dbReference type="Proteomes" id="UP000321436"/>
    </source>
</evidence>
<comment type="caution">
    <text evidence="11">The sequence shown here is derived from an EMBL/GenBank/DDBJ whole genome shotgun (WGS) entry which is preliminary data.</text>
</comment>
<feature type="binding site" evidence="8">
    <location>
        <position position="281"/>
    </location>
    <ligand>
        <name>Mg(2+)</name>
        <dbReference type="ChEBI" id="CHEBI:18420"/>
    </ligand>
</feature>
<feature type="binding site" evidence="8">
    <location>
        <position position="375"/>
    </location>
    <ligand>
        <name>Mg(2+)</name>
        <dbReference type="ChEBI" id="CHEBI:18420"/>
    </ligand>
</feature>
<evidence type="ECO:0008006" key="13">
    <source>
        <dbReference type="Google" id="ProtNLM"/>
    </source>
</evidence>
<accession>A0A512RM22</accession>
<evidence type="ECO:0000256" key="3">
    <source>
        <dbReference type="ARBA" id="ARBA00022723"/>
    </source>
</evidence>
<reference evidence="11 12" key="1">
    <citation type="submission" date="2019-07" db="EMBL/GenBank/DDBJ databases">
        <title>Whole genome shotgun sequence of Chitinophaga cymbidii NBRC 109752.</title>
        <authorList>
            <person name="Hosoyama A."/>
            <person name="Uohara A."/>
            <person name="Ohji S."/>
            <person name="Ichikawa N."/>
        </authorList>
    </citation>
    <scope>NUCLEOTIDE SEQUENCE [LARGE SCALE GENOMIC DNA]</scope>
    <source>
        <strain evidence="11 12">NBRC 109752</strain>
    </source>
</reference>
<organism evidence="11 12">
    <name type="scientific">Chitinophaga cymbidii</name>
    <dbReference type="NCBI Taxonomy" id="1096750"/>
    <lineage>
        <taxon>Bacteria</taxon>
        <taxon>Pseudomonadati</taxon>
        <taxon>Bacteroidota</taxon>
        <taxon>Chitinophagia</taxon>
        <taxon>Chitinophagales</taxon>
        <taxon>Chitinophagaceae</taxon>
        <taxon>Chitinophaga</taxon>
    </lineage>
</organism>
<dbReference type="Gene3D" id="3.20.20.190">
    <property type="entry name" value="Phosphatidylinositol (PI) phosphodiesterase"/>
    <property type="match status" value="1"/>
</dbReference>
<comment type="cofactor">
    <cofactor evidence="8">
        <name>Mg(2+)</name>
        <dbReference type="ChEBI" id="CHEBI:18420"/>
    </cofactor>
    <text evidence="8">Binds 1 Mg(2+) ion.</text>
</comment>
<dbReference type="InterPro" id="IPR039559">
    <property type="entry name" value="AIM6_PI-PLC-like_dom"/>
</dbReference>
<proteinExistence type="inferred from homology"/>
<protein>
    <recommendedName>
        <fullName evidence="13">Alkaline phosphatase</fullName>
    </recommendedName>
</protein>
<dbReference type="PRINTS" id="PR00113">
    <property type="entry name" value="ALKPHPHTASE"/>
</dbReference>
<evidence type="ECO:0000256" key="4">
    <source>
        <dbReference type="ARBA" id="ARBA00022801"/>
    </source>
</evidence>
<feature type="signal peptide" evidence="10">
    <location>
        <begin position="1"/>
        <end position="16"/>
    </location>
</feature>
<sequence length="619" mass="67997">MKYLFLLLLIAPAVSAQQRVYTAANGHSHNDYKQHIPFLLAYYAGMGSIEADVYLRDGQLLVAHEKEELSTAKTLESLYLQAIAKLPPDSARTLQLLIDIKESYKDVIPALVKALQPYLHDLNRHAVRVVLSGNIPPPEKFADYPDYIFYDGRPAVKYNAAQLERIAMISDNLRNYSVWNGKGTPTPEDTKKLAAVVRQAHDQGKPFRFWGTKDNPNTWSELEKLGADWIGTDHPEDLRGFYAGRERLQYTSPAAYNIYQPTYNTDGAKKRVKNVILLIGDGMGLAQIQAALTANGGALHLSMFRHIGLSRTEAVNSDITDSAAGGTAMASGKKTNNRYVGVDTAGRPLTAIPDTLSRYGIKSGIISSGDVTDATPAAFYAHQPERSSTFKIAADLLTSNIDILVGSNRKSFIANPDAQLMKKLQQKGFTYSSDLAAFNSTESGKHLVLLHDSVCRPVKKGRGAMLQASLEKTVSLLSANEQGFFIMAEGAQIDYGGHANDLPYVITELHDFDRMIGDALRFADTDGETLVIVTADHETGGLSIQDASYRRRFVRGHFSSDDHTDIMVPVFAYGPGAAAFMGMYENTGIFDRIVRLMTGKSESGKITVDQSPGYSQHDR</sequence>
<dbReference type="Pfam" id="PF13653">
    <property type="entry name" value="GDPD_2"/>
    <property type="match status" value="1"/>
</dbReference>
<keyword evidence="2" id="KW-0597">Phosphoprotein</keyword>
<dbReference type="GO" id="GO:0006629">
    <property type="term" value="P:lipid metabolic process"/>
    <property type="evidence" value="ECO:0007669"/>
    <property type="project" value="InterPro"/>
</dbReference>
<keyword evidence="3 8" id="KW-0479">Metal-binding</keyword>
<feature type="binding site" evidence="8">
    <location>
        <position position="489"/>
    </location>
    <ligand>
        <name>Mg(2+)</name>
        <dbReference type="ChEBI" id="CHEBI:18420"/>
    </ligand>
</feature>
<name>A0A512RM22_9BACT</name>
<keyword evidence="12" id="KW-1185">Reference proteome</keyword>
<comment type="similarity">
    <text evidence="1 9">Belongs to the alkaline phosphatase family.</text>
</comment>
<dbReference type="CDD" id="cd16012">
    <property type="entry name" value="ALP"/>
    <property type="match status" value="1"/>
</dbReference>
<evidence type="ECO:0000256" key="1">
    <source>
        <dbReference type="ARBA" id="ARBA00005984"/>
    </source>
</evidence>
<dbReference type="RefSeq" id="WP_146863372.1">
    <property type="nucleotide sequence ID" value="NZ_BKAU01000002.1"/>
</dbReference>
<feature type="binding site" evidence="8">
    <location>
        <position position="536"/>
    </location>
    <ligand>
        <name>Zn(2+)</name>
        <dbReference type="ChEBI" id="CHEBI:29105"/>
        <label>2</label>
    </ligand>
</feature>
<evidence type="ECO:0000256" key="9">
    <source>
        <dbReference type="RuleBase" id="RU003946"/>
    </source>
</evidence>
<keyword evidence="5 8" id="KW-0862">Zinc</keyword>
<evidence type="ECO:0000256" key="10">
    <source>
        <dbReference type="SAM" id="SignalP"/>
    </source>
</evidence>
<feature type="binding site" evidence="8">
    <location>
        <position position="373"/>
    </location>
    <ligand>
        <name>Mg(2+)</name>
        <dbReference type="ChEBI" id="CHEBI:18420"/>
    </ligand>
</feature>
<dbReference type="EMBL" id="BKAU01000002">
    <property type="protein sequence ID" value="GEP96761.1"/>
    <property type="molecule type" value="Genomic_DNA"/>
</dbReference>
<dbReference type="InterPro" id="IPR017850">
    <property type="entry name" value="Alkaline_phosphatase_core_sf"/>
</dbReference>
<dbReference type="PROSITE" id="PS00123">
    <property type="entry name" value="ALKALINE_PHOSPHATASE"/>
    <property type="match status" value="1"/>
</dbReference>
<dbReference type="SUPFAM" id="SSF53649">
    <property type="entry name" value="Alkaline phosphatase-like"/>
    <property type="match status" value="1"/>
</dbReference>
<evidence type="ECO:0000256" key="5">
    <source>
        <dbReference type="ARBA" id="ARBA00022833"/>
    </source>
</evidence>
<dbReference type="GO" id="GO:0046872">
    <property type="term" value="F:metal ion binding"/>
    <property type="evidence" value="ECO:0007669"/>
    <property type="project" value="UniProtKB-KW"/>
</dbReference>
<feature type="binding site" evidence="8">
    <location>
        <position position="498"/>
    </location>
    <ligand>
        <name>Zn(2+)</name>
        <dbReference type="ChEBI" id="CHEBI:29105"/>
        <label>2</label>
    </ligand>
</feature>
<dbReference type="SUPFAM" id="SSF51695">
    <property type="entry name" value="PLC-like phosphodiesterases"/>
    <property type="match status" value="1"/>
</dbReference>
<evidence type="ECO:0000256" key="7">
    <source>
        <dbReference type="PIRSR" id="PIRSR601952-1"/>
    </source>
</evidence>
<feature type="binding site" evidence="8">
    <location>
        <position position="281"/>
    </location>
    <ligand>
        <name>Zn(2+)</name>
        <dbReference type="ChEBI" id="CHEBI:29105"/>
        <label>2</label>
    </ligand>
</feature>
<dbReference type="GO" id="GO:0004035">
    <property type="term" value="F:alkaline phosphatase activity"/>
    <property type="evidence" value="ECO:0007669"/>
    <property type="project" value="TreeGrafter"/>
</dbReference>
<dbReference type="GO" id="GO:0008081">
    <property type="term" value="F:phosphoric diester hydrolase activity"/>
    <property type="evidence" value="ECO:0007669"/>
    <property type="project" value="InterPro"/>
</dbReference>
<dbReference type="InterPro" id="IPR018299">
    <property type="entry name" value="Alkaline_phosphatase_AS"/>
</dbReference>
<keyword evidence="6 8" id="KW-0460">Magnesium</keyword>
<dbReference type="Proteomes" id="UP000321436">
    <property type="component" value="Unassembled WGS sequence"/>
</dbReference>
<evidence type="ECO:0000313" key="11">
    <source>
        <dbReference type="EMBL" id="GEP96761.1"/>
    </source>
</evidence>
<feature type="active site" description="Phosphoserine intermediate" evidence="7">
    <location>
        <position position="322"/>
    </location>
</feature>
<gene>
    <name evidence="11" type="ORF">CCY01nite_30210</name>
</gene>
<feature type="chain" id="PRO_5021718075" description="Alkaline phosphatase" evidence="10">
    <location>
        <begin position="17"/>
        <end position="619"/>
    </location>
</feature>
<dbReference type="Pfam" id="PF00245">
    <property type="entry name" value="Alk_phosphatase"/>
    <property type="match status" value="1"/>
</dbReference>
<dbReference type="CDD" id="cd08577">
    <property type="entry name" value="PI-PLCc_GDPD_SF_unchar3"/>
    <property type="match status" value="1"/>
</dbReference>